<evidence type="ECO:0000256" key="8">
    <source>
        <dbReference type="ARBA" id="ARBA00023157"/>
    </source>
</evidence>
<dbReference type="InterPro" id="IPR010255">
    <property type="entry name" value="Haem_peroxidase_sf"/>
</dbReference>
<feature type="binding site" description="axial binding residue" evidence="11">
    <location>
        <position position="189"/>
    </location>
    <ligand>
        <name>heme b</name>
        <dbReference type="ChEBI" id="CHEBI:60344"/>
    </ligand>
    <ligandPart>
        <name>Fe</name>
        <dbReference type="ChEBI" id="CHEBI:18248"/>
    </ligandPart>
</feature>
<evidence type="ECO:0000256" key="12">
    <source>
        <dbReference type="PIRSR" id="PIRSR600823-4"/>
    </source>
</evidence>
<proteinExistence type="inferred from homology"/>
<keyword evidence="6 14" id="KW-0560">Oxidoreductase</keyword>
<keyword evidence="8 13" id="KW-1015">Disulfide bond</keyword>
<feature type="binding site" evidence="11">
    <location>
        <position position="68"/>
    </location>
    <ligand>
        <name>Ca(2+)</name>
        <dbReference type="ChEBI" id="CHEBI:29108"/>
        <label>1</label>
    </ligand>
</feature>
<keyword evidence="11 14" id="KW-0106">Calcium</keyword>
<dbReference type="InterPro" id="IPR002016">
    <property type="entry name" value="Haem_peroxidase"/>
</dbReference>
<dbReference type="eggNOG" id="ENOG502QPVF">
    <property type="taxonomic scope" value="Eukaryota"/>
</dbReference>
<evidence type="ECO:0000313" key="16">
    <source>
        <dbReference type="EMBL" id="EYU44687.1"/>
    </source>
</evidence>
<dbReference type="PRINTS" id="PR00458">
    <property type="entry name" value="PEROXIDASE"/>
</dbReference>
<feature type="binding site" evidence="11">
    <location>
        <position position="61"/>
    </location>
    <ligand>
        <name>Ca(2+)</name>
        <dbReference type="ChEBI" id="CHEBI:29108"/>
        <label>1</label>
    </ligand>
</feature>
<evidence type="ECO:0000256" key="11">
    <source>
        <dbReference type="PIRSR" id="PIRSR600823-3"/>
    </source>
</evidence>
<comment type="subcellular location">
    <subcellularLocation>
        <location evidence="14">Secreted</location>
    </subcellularLocation>
</comment>
<dbReference type="PRINTS" id="PR00461">
    <property type="entry name" value="PLPEROXIDASE"/>
</dbReference>
<evidence type="ECO:0000259" key="15">
    <source>
        <dbReference type="PROSITE" id="PS50873"/>
    </source>
</evidence>
<keyword evidence="14" id="KW-0376">Hydrogen peroxide</keyword>
<keyword evidence="14" id="KW-0964">Secreted</keyword>
<evidence type="ECO:0000256" key="10">
    <source>
        <dbReference type="PIRSR" id="PIRSR600823-2"/>
    </source>
</evidence>
<dbReference type="GO" id="GO:0005576">
    <property type="term" value="C:extracellular region"/>
    <property type="evidence" value="ECO:0007669"/>
    <property type="project" value="UniProtKB-SubCell"/>
</dbReference>
<dbReference type="EC" id="1.11.1.7" evidence="2 14"/>
<dbReference type="SUPFAM" id="SSF48113">
    <property type="entry name" value="Heme-dependent peroxidases"/>
    <property type="match status" value="1"/>
</dbReference>
<evidence type="ECO:0000256" key="7">
    <source>
        <dbReference type="ARBA" id="ARBA00023004"/>
    </source>
</evidence>
<comment type="cofactor">
    <cofactor evidence="11 14">
        <name>Ca(2+)</name>
        <dbReference type="ChEBI" id="CHEBI:29108"/>
    </cofactor>
    <text evidence="11 14">Binds 2 calcium ions per subunit.</text>
</comment>
<comment type="catalytic activity">
    <reaction evidence="1 14">
        <text>2 a phenolic donor + H2O2 = 2 a phenolic radical donor + 2 H2O</text>
        <dbReference type="Rhea" id="RHEA:56136"/>
        <dbReference type="ChEBI" id="CHEBI:15377"/>
        <dbReference type="ChEBI" id="CHEBI:16240"/>
        <dbReference type="ChEBI" id="CHEBI:139520"/>
        <dbReference type="ChEBI" id="CHEBI:139521"/>
        <dbReference type="EC" id="1.11.1.7"/>
    </reaction>
</comment>
<dbReference type="GO" id="GO:0006979">
    <property type="term" value="P:response to oxidative stress"/>
    <property type="evidence" value="ECO:0007669"/>
    <property type="project" value="UniProtKB-UniRule"/>
</dbReference>
<dbReference type="Pfam" id="PF00141">
    <property type="entry name" value="peroxidase"/>
    <property type="match status" value="1"/>
</dbReference>
<feature type="binding site" evidence="11">
    <location>
        <position position="70"/>
    </location>
    <ligand>
        <name>Ca(2+)</name>
        <dbReference type="ChEBI" id="CHEBI:29108"/>
        <label>1</label>
    </ligand>
</feature>
<feature type="binding site" evidence="11">
    <location>
        <position position="82"/>
    </location>
    <ligand>
        <name>Ca(2+)</name>
        <dbReference type="ChEBI" id="CHEBI:29108"/>
        <label>1</label>
    </ligand>
</feature>
<feature type="site" description="Transition state stabilizer" evidence="12">
    <location>
        <position position="56"/>
    </location>
</feature>
<dbReference type="EMBL" id="KI630210">
    <property type="protein sequence ID" value="EYU44687.1"/>
    <property type="molecule type" value="Genomic_DNA"/>
</dbReference>
<feature type="disulfide bond" evidence="13">
    <location>
        <begin position="29"/>
        <end position="108"/>
    </location>
</feature>
<evidence type="ECO:0000256" key="2">
    <source>
        <dbReference type="ARBA" id="ARBA00012313"/>
    </source>
</evidence>
<keyword evidence="5 11" id="KW-0479">Metal-binding</keyword>
<dbReference type="GO" id="GO:0046872">
    <property type="term" value="F:metal ion binding"/>
    <property type="evidence" value="ECO:0007669"/>
    <property type="project" value="UniProtKB-UniRule"/>
</dbReference>
<sequence>MPKSSILRVQVKGDDDYAGLSFGFYNKTCPQLEKIVEDAISSMSKQDPRTPAALLRLLFNDCKVKGCDASILLDVYERSKSEMGSFSNFGIKKRELIGQIKSMVDKICPNQVSCADILVLAAREAVAVSQGPKIRVPLGRRDSSVAYTNYDADFDLPPVDTFIRKSLGFLENLNVGLTIEEQIALLGAHTLGTSHCATIQYRFDAPWIINTDKEFYKKLQKICPKGAASNFNTSLPNDRTPYVFDADIYVESLRGRGLLVTDVDLSDDALTAEIAPKFIFDKDYFFKTFSSAFVKLSTADVLTGNDGEIRRQCDKLNGV</sequence>
<comment type="similarity">
    <text evidence="14">Belongs to the peroxidase family. Classical plant (class III) peroxidase subfamily.</text>
</comment>
<evidence type="ECO:0000313" key="17">
    <source>
        <dbReference type="Proteomes" id="UP000030748"/>
    </source>
</evidence>
<dbReference type="CDD" id="cd00693">
    <property type="entry name" value="secretory_peroxidase"/>
    <property type="match status" value="1"/>
</dbReference>
<feature type="binding site" evidence="11">
    <location>
        <position position="240"/>
    </location>
    <ligand>
        <name>Ca(2+)</name>
        <dbReference type="ChEBI" id="CHEBI:29108"/>
        <label>2</label>
    </ligand>
</feature>
<feature type="disulfide bond" evidence="13">
    <location>
        <begin position="196"/>
        <end position="223"/>
    </location>
</feature>
<feature type="binding site" evidence="10">
    <location>
        <position position="157"/>
    </location>
    <ligand>
        <name>substrate</name>
    </ligand>
</feature>
<gene>
    <name evidence="16" type="ORF">MIMGU_mgv1a025816mg</name>
</gene>
<comment type="cofactor">
    <cofactor evidence="11 14">
        <name>heme b</name>
        <dbReference type="ChEBI" id="CHEBI:60344"/>
    </cofactor>
    <text evidence="11 14">Binds 1 heme b (iron(II)-protoporphyrin IX) group per subunit.</text>
</comment>
<evidence type="ECO:0000256" key="4">
    <source>
        <dbReference type="ARBA" id="ARBA00022617"/>
    </source>
</evidence>
<evidence type="ECO:0000256" key="9">
    <source>
        <dbReference type="ARBA" id="ARBA00023180"/>
    </source>
</evidence>
<evidence type="ECO:0000256" key="13">
    <source>
        <dbReference type="PIRSR" id="PIRSR600823-5"/>
    </source>
</evidence>
<dbReference type="InterPro" id="IPR000823">
    <property type="entry name" value="Peroxidase_pln"/>
</dbReference>
<evidence type="ECO:0000256" key="3">
    <source>
        <dbReference type="ARBA" id="ARBA00022559"/>
    </source>
</evidence>
<feature type="binding site" evidence="11">
    <location>
        <position position="190"/>
    </location>
    <ligand>
        <name>Ca(2+)</name>
        <dbReference type="ChEBI" id="CHEBI:29108"/>
        <label>2</label>
    </ligand>
</feature>
<keyword evidence="3 14" id="KW-0575">Peroxidase</keyword>
<keyword evidence="9" id="KW-0325">Glycoprotein</keyword>
<dbReference type="Proteomes" id="UP000030748">
    <property type="component" value="Unassembled WGS sequence"/>
</dbReference>
<feature type="binding site" evidence="11">
    <location>
        <position position="64"/>
    </location>
    <ligand>
        <name>Ca(2+)</name>
        <dbReference type="ChEBI" id="CHEBI:29108"/>
        <label>1</label>
    </ligand>
</feature>
<dbReference type="GO" id="GO:0020037">
    <property type="term" value="F:heme binding"/>
    <property type="evidence" value="ECO:0007669"/>
    <property type="project" value="UniProtKB-UniRule"/>
</dbReference>
<dbReference type="Gene3D" id="1.10.520.10">
    <property type="match status" value="1"/>
</dbReference>
<evidence type="ECO:0000256" key="1">
    <source>
        <dbReference type="ARBA" id="ARBA00000189"/>
    </source>
</evidence>
<keyword evidence="4 14" id="KW-0349">Heme</keyword>
<feature type="domain" description="Plant heme peroxidase family profile" evidence="15">
    <location>
        <begin position="19"/>
        <end position="317"/>
    </location>
</feature>
<feature type="disulfide bond" evidence="13">
    <location>
        <begin position="62"/>
        <end position="67"/>
    </location>
</feature>
<name>A0A022RVY9_ERYGU</name>
<dbReference type="GO" id="GO:0004601">
    <property type="term" value="F:peroxidase activity"/>
    <property type="evidence" value="ECO:0000318"/>
    <property type="project" value="GO_Central"/>
</dbReference>
<reference evidence="16 17" key="1">
    <citation type="journal article" date="2013" name="Proc. Natl. Acad. Sci. U.S.A.">
        <title>Fine-scale variation in meiotic recombination in Mimulus inferred from population shotgun sequencing.</title>
        <authorList>
            <person name="Hellsten U."/>
            <person name="Wright K.M."/>
            <person name="Jenkins J."/>
            <person name="Shu S."/>
            <person name="Yuan Y."/>
            <person name="Wessler S.R."/>
            <person name="Schmutz J."/>
            <person name="Willis J.H."/>
            <person name="Rokhsar D.S."/>
        </authorList>
    </citation>
    <scope>NUCLEOTIDE SEQUENCE [LARGE SCALE GENOMIC DNA]</scope>
    <source>
        <strain evidence="17">cv. DUN x IM62</strain>
    </source>
</reference>
<evidence type="ECO:0000256" key="5">
    <source>
        <dbReference type="ARBA" id="ARBA00022723"/>
    </source>
</evidence>
<feature type="binding site" evidence="11">
    <location>
        <position position="238"/>
    </location>
    <ligand>
        <name>Ca(2+)</name>
        <dbReference type="ChEBI" id="CHEBI:29108"/>
        <label>2</label>
    </ligand>
</feature>
<organism evidence="16 17">
    <name type="scientific">Erythranthe guttata</name>
    <name type="common">Yellow monkey flower</name>
    <name type="synonym">Mimulus guttatus</name>
    <dbReference type="NCBI Taxonomy" id="4155"/>
    <lineage>
        <taxon>Eukaryota</taxon>
        <taxon>Viridiplantae</taxon>
        <taxon>Streptophyta</taxon>
        <taxon>Embryophyta</taxon>
        <taxon>Tracheophyta</taxon>
        <taxon>Spermatophyta</taxon>
        <taxon>Magnoliopsida</taxon>
        <taxon>eudicotyledons</taxon>
        <taxon>Gunneridae</taxon>
        <taxon>Pentapetalae</taxon>
        <taxon>asterids</taxon>
        <taxon>lamiids</taxon>
        <taxon>Lamiales</taxon>
        <taxon>Phrymaceae</taxon>
        <taxon>Erythranthe</taxon>
    </lineage>
</organism>
<evidence type="ECO:0000256" key="14">
    <source>
        <dbReference type="RuleBase" id="RU362060"/>
    </source>
</evidence>
<protein>
    <recommendedName>
        <fullName evidence="2 14">Peroxidase</fullName>
        <ecNumber evidence="2 14">1.11.1.7</ecNumber>
    </recommendedName>
</protein>
<accession>A0A022RVY9</accession>
<dbReference type="InterPro" id="IPR033905">
    <property type="entry name" value="Secretory_peroxidase"/>
</dbReference>
<feature type="binding site" evidence="11">
    <location>
        <position position="245"/>
    </location>
    <ligand>
        <name>Ca(2+)</name>
        <dbReference type="ChEBI" id="CHEBI:29108"/>
        <label>2</label>
    </ligand>
</feature>
<evidence type="ECO:0000256" key="6">
    <source>
        <dbReference type="ARBA" id="ARBA00023002"/>
    </source>
</evidence>
<dbReference type="PANTHER" id="PTHR31517">
    <property type="match status" value="1"/>
</dbReference>
<dbReference type="Gene3D" id="1.10.420.10">
    <property type="entry name" value="Peroxidase, domain 2"/>
    <property type="match status" value="1"/>
</dbReference>
<dbReference type="PANTHER" id="PTHR31517:SF81">
    <property type="entry name" value="PEROXIDASE"/>
    <property type="match status" value="1"/>
</dbReference>
<dbReference type="PROSITE" id="PS50873">
    <property type="entry name" value="PEROXIDASE_4"/>
    <property type="match status" value="1"/>
</dbReference>
<comment type="function">
    <text evidence="14">Removal of H(2)O(2), oxidation of toxic reductants, biosynthesis and degradation of lignin, suberization, auxin catabolism, response to environmental stresses such as wounding, pathogen attack and oxidative stress.</text>
</comment>
<dbReference type="GO" id="GO:0006950">
    <property type="term" value="P:response to stress"/>
    <property type="evidence" value="ECO:0000318"/>
    <property type="project" value="GO_Central"/>
</dbReference>
<keyword evidence="17" id="KW-1185">Reference proteome</keyword>
<feature type="disulfide bond" evidence="13">
    <location>
        <begin position="114"/>
        <end position="313"/>
    </location>
</feature>
<dbReference type="AlphaFoldDB" id="A0A022RVY9"/>
<dbReference type="GO" id="GO:0009505">
    <property type="term" value="C:plant-type cell wall"/>
    <property type="evidence" value="ECO:0000318"/>
    <property type="project" value="GO_Central"/>
</dbReference>
<dbReference type="GO" id="GO:0042744">
    <property type="term" value="P:hydrogen peroxide catabolic process"/>
    <property type="evidence" value="ECO:0007669"/>
    <property type="project" value="UniProtKB-KW"/>
</dbReference>
<keyword evidence="7 11" id="KW-0408">Iron</keyword>
<dbReference type="GO" id="GO:0140825">
    <property type="term" value="F:lactoperoxidase activity"/>
    <property type="evidence" value="ECO:0007669"/>
    <property type="project" value="UniProtKB-EC"/>
</dbReference>
<feature type="binding site" evidence="11">
    <location>
        <position position="66"/>
    </location>
    <ligand>
        <name>Ca(2+)</name>
        <dbReference type="ChEBI" id="CHEBI:29108"/>
        <label>1</label>
    </ligand>
</feature>